<sequence>MENYDAISGVFDNYYLPQIEKIEKQLSMSYQRYFGNSKFYCNDQCKKTIISEILKYASEVCAYSLIDFYNFKKKNATSLSYALMNSSWKNLETMTEFNLRYPLVKEKLDIIINLCLERVSEVFEVLSTHEDDIIDFLGNFGPKKQKINVVNAFMGDYHKEHFVAVVKINDKKIVIKKRSITGERILDVFDKIFNLKLPKTKILSENLLIQEFVPYSPTPIENLPDYYFYFGFMGAIFTFLGAKDLHSGNVIATSEKPTFLDLEVPITQETSSYSLLKETLIFNCNEKKKVYGDIDLSSFSGGRTTEMGYSIAGKGTNDISISIISVTQNDQNIPFDGINPYEYANDFVRGFKEGYQKILTNKERLIAELGKISNYSYRFILRNTGFYGKYIHDLHLPVHMQDRQAFNDFLDLLVKKSKQNNDVVREEIDCLDKGIIPYFTTDFFGLSSQKIKESFLRRLEKQDSAFFSRELEYLSLFLWKAGKKLQLGNPKNHFHNNRIEAEIKRFSKFAIVQDKFRYGCLDLSVQDRVLDNRNDLYMFGLSLYFVYKMNYGKQVNDKIVKTVLEGKINKEVSGLVGYQSNLLLKHLFGLNEKEYISSEKIIKEEYGIVDFSNYGTALLILDKMYEDTGDDRYLSDIKFLGKIYVEKTNQENLTGLLHGYSGDIMTYIILGKYFSFDLMLGNVIECLYKEDGFFDENSLNWKDTRKGMKKNLSALSYGGPGIILSRLFLLCSLLNQPKTEDMFVELRVRLESDIRQGIEGILSKNREKYVDDTLVNGYSGALIVLYFTVKVGILEDTGLEERIFNYITTGVNLLQDSGWRCQGLDNLYTPCFFNGTMGITFTLWILSGKSSMEKALVDYIKNFHKK</sequence>
<dbReference type="Gene3D" id="1.50.10.10">
    <property type="match status" value="1"/>
</dbReference>
<dbReference type="Pfam" id="PF05147">
    <property type="entry name" value="LANC_like"/>
    <property type="match status" value="1"/>
</dbReference>
<gene>
    <name evidence="2" type="ORF">GHI93_00045</name>
</gene>
<dbReference type="EMBL" id="WITJ01000001">
    <property type="protein sequence ID" value="MQW38345.1"/>
    <property type="molecule type" value="Genomic_DNA"/>
</dbReference>
<evidence type="ECO:0000313" key="3">
    <source>
        <dbReference type="Proteomes" id="UP000439550"/>
    </source>
</evidence>
<dbReference type="GO" id="GO:0031179">
    <property type="term" value="P:peptide modification"/>
    <property type="evidence" value="ECO:0007669"/>
    <property type="project" value="InterPro"/>
</dbReference>
<name>A0A7X1Z6A8_9LACT</name>
<accession>A0A7X1Z6A8</accession>
<keyword evidence="3" id="KW-1185">Reference proteome</keyword>
<proteinExistence type="predicted"/>
<dbReference type="AlphaFoldDB" id="A0A7X1Z6A8"/>
<reference evidence="2 3" key="1">
    <citation type="submission" date="2019-10" db="EMBL/GenBank/DDBJ databases">
        <authorList>
            <person name="Dong K."/>
        </authorList>
    </citation>
    <scope>NUCLEOTIDE SEQUENCE [LARGE SCALE GENOMIC DNA]</scope>
    <source>
        <strain evidence="2 3">DSM 28960</strain>
    </source>
</reference>
<protein>
    <submittedName>
        <fullName evidence="2">DUF4135 domain-containing protein</fullName>
    </submittedName>
</protein>
<dbReference type="SUPFAM" id="SSF158745">
    <property type="entry name" value="LanC-like"/>
    <property type="match status" value="1"/>
</dbReference>
<dbReference type="Proteomes" id="UP000439550">
    <property type="component" value="Unassembled WGS sequence"/>
</dbReference>
<dbReference type="Pfam" id="PF13575">
    <property type="entry name" value="DUF4135"/>
    <property type="match status" value="1"/>
</dbReference>
<dbReference type="InterPro" id="IPR007822">
    <property type="entry name" value="LANC-like"/>
</dbReference>
<dbReference type="InterPro" id="IPR012341">
    <property type="entry name" value="6hp_glycosidase-like_sf"/>
</dbReference>
<evidence type="ECO:0000313" key="2">
    <source>
        <dbReference type="EMBL" id="MQW38345.1"/>
    </source>
</evidence>
<feature type="domain" description="Lantibiotic biosynthesis protein dehydration" evidence="1">
    <location>
        <begin position="101"/>
        <end position="441"/>
    </location>
</feature>
<dbReference type="InterPro" id="IPR025410">
    <property type="entry name" value="Lant_dehyd"/>
</dbReference>
<dbReference type="GO" id="GO:0005975">
    <property type="term" value="P:carbohydrate metabolic process"/>
    <property type="evidence" value="ECO:0007669"/>
    <property type="project" value="InterPro"/>
</dbReference>
<evidence type="ECO:0000259" key="1">
    <source>
        <dbReference type="Pfam" id="PF13575"/>
    </source>
</evidence>
<organism evidence="2 3">
    <name type="scientific">Lactococcus hircilactis</name>
    <dbReference type="NCBI Taxonomy" id="1494462"/>
    <lineage>
        <taxon>Bacteria</taxon>
        <taxon>Bacillati</taxon>
        <taxon>Bacillota</taxon>
        <taxon>Bacilli</taxon>
        <taxon>Lactobacillales</taxon>
        <taxon>Streptococcaceae</taxon>
        <taxon>Lactococcus</taxon>
    </lineage>
</organism>
<comment type="caution">
    <text evidence="2">The sequence shown here is derived from an EMBL/GenBank/DDBJ whole genome shotgun (WGS) entry which is preliminary data.</text>
</comment>
<dbReference type="OrthoDB" id="9148343at2"/>
<dbReference type="RefSeq" id="WP_153494465.1">
    <property type="nucleotide sequence ID" value="NZ_CBCRWP010000001.1"/>
</dbReference>